<dbReference type="EMBL" id="JASOLY010000033">
    <property type="protein sequence ID" value="MDK6869380.1"/>
    <property type="molecule type" value="Genomic_DNA"/>
</dbReference>
<organism evidence="2 3">
    <name type="scientific">Lactobacillus paragasseri</name>
    <dbReference type="NCBI Taxonomy" id="2107999"/>
    <lineage>
        <taxon>Bacteria</taxon>
        <taxon>Bacillati</taxon>
        <taxon>Bacillota</taxon>
        <taxon>Bacilli</taxon>
        <taxon>Lactobacillales</taxon>
        <taxon>Lactobacillaceae</taxon>
        <taxon>Lactobacillus</taxon>
    </lineage>
</organism>
<name>A0AAW6XME1_9LACO</name>
<dbReference type="AlphaFoldDB" id="A0AAW6XME1"/>
<gene>
    <name evidence="2" type="ORF">QP354_09970</name>
</gene>
<keyword evidence="1" id="KW-1133">Transmembrane helix</keyword>
<sequence length="47" mass="5414">MKIYEYKWQGKHSKLKIKVDLRPKTIAKFIGVVVLIGIIIGLVLKYA</sequence>
<reference evidence="2" key="1">
    <citation type="submission" date="2023-05" db="EMBL/GenBank/DDBJ databases">
        <title>Cataloging the Phylogenetic Diversity of Human Bladder Bacteria.</title>
        <authorList>
            <person name="Du J."/>
        </authorList>
    </citation>
    <scope>NUCLEOTIDE SEQUENCE</scope>
    <source>
        <strain evidence="2">UMB6975B</strain>
    </source>
</reference>
<accession>A0AAW6XME1</accession>
<protein>
    <submittedName>
        <fullName evidence="2">Uncharacterized protein</fullName>
    </submittedName>
</protein>
<feature type="transmembrane region" description="Helical" evidence="1">
    <location>
        <begin position="26"/>
        <end position="44"/>
    </location>
</feature>
<evidence type="ECO:0000256" key="1">
    <source>
        <dbReference type="SAM" id="Phobius"/>
    </source>
</evidence>
<dbReference type="RefSeq" id="WP_186433674.1">
    <property type="nucleotide sequence ID" value="NZ_JASOLY010000033.1"/>
</dbReference>
<evidence type="ECO:0000313" key="2">
    <source>
        <dbReference type="EMBL" id="MDK6869380.1"/>
    </source>
</evidence>
<proteinExistence type="predicted"/>
<evidence type="ECO:0000313" key="3">
    <source>
        <dbReference type="Proteomes" id="UP001232113"/>
    </source>
</evidence>
<keyword evidence="1" id="KW-0472">Membrane</keyword>
<keyword evidence="1" id="KW-0812">Transmembrane</keyword>
<comment type="caution">
    <text evidence="2">The sequence shown here is derived from an EMBL/GenBank/DDBJ whole genome shotgun (WGS) entry which is preliminary data.</text>
</comment>
<dbReference type="Proteomes" id="UP001232113">
    <property type="component" value="Unassembled WGS sequence"/>
</dbReference>